<dbReference type="CDD" id="cd03141">
    <property type="entry name" value="GATase1_Hsp31_like"/>
    <property type="match status" value="1"/>
</dbReference>
<sequence length="220" mass="24344">MSKKLLMVVTNTSQFKDGKPTGLWLEEAAIPYKVFIKNGIEVDIASVSGGSVPIDPNSTQNDETKEYHDVLEKLQQTYGIKDIVFENYDGIFLPGGHGTVFDFPNNPDLENMLAYYKEKNKVIGSVCHGPSAFIGAKLPSGDYLVNDVKLTSFTDSEEQSMGLEKDVPFLLQTELEKQGARFVKGSDFDSHTVVDRNFVTGQNPNSSEEVAEKIVNVLKK</sequence>
<dbReference type="RefSeq" id="WP_182093930.1">
    <property type="nucleotide sequence ID" value="NZ_CP059679.1"/>
</dbReference>
<dbReference type="Proteomes" id="UP001223261">
    <property type="component" value="Chromosome"/>
</dbReference>
<keyword evidence="1" id="KW-0346">Stress response</keyword>
<dbReference type="InterPro" id="IPR002818">
    <property type="entry name" value="DJ-1/PfpI"/>
</dbReference>
<evidence type="ECO:0000313" key="5">
    <source>
        <dbReference type="EMBL" id="WHI61370.1"/>
    </source>
</evidence>
<evidence type="ECO:0000256" key="2">
    <source>
        <dbReference type="ARBA" id="ARBA00023239"/>
    </source>
</evidence>
<proteinExistence type="inferred from homology"/>
<dbReference type="InterPro" id="IPR050325">
    <property type="entry name" value="Prot/Nucl_acid_deglycase"/>
</dbReference>
<organism evidence="5 6">
    <name type="scientific">Mammaliicoccus lentus</name>
    <name type="common">Staphylococcus lentus</name>
    <dbReference type="NCBI Taxonomy" id="42858"/>
    <lineage>
        <taxon>Bacteria</taxon>
        <taxon>Bacillati</taxon>
        <taxon>Bacillota</taxon>
        <taxon>Bacilli</taxon>
        <taxon>Bacillales</taxon>
        <taxon>Staphylococcaceae</taxon>
        <taxon>Mammaliicoccus</taxon>
    </lineage>
</organism>
<dbReference type="Pfam" id="PF01965">
    <property type="entry name" value="DJ-1_PfpI"/>
    <property type="match status" value="1"/>
</dbReference>
<protein>
    <submittedName>
        <fullName evidence="5">Type 1 glutamine amidotransferase domain-containing protein</fullName>
    </submittedName>
</protein>
<evidence type="ECO:0000313" key="6">
    <source>
        <dbReference type="Proteomes" id="UP001223261"/>
    </source>
</evidence>
<dbReference type="PANTHER" id="PTHR48094">
    <property type="entry name" value="PROTEIN/NUCLEIC ACID DEGLYCASE DJ-1-RELATED"/>
    <property type="match status" value="1"/>
</dbReference>
<dbReference type="InterPro" id="IPR029062">
    <property type="entry name" value="Class_I_gatase-like"/>
</dbReference>
<keyword evidence="2" id="KW-0456">Lyase</keyword>
<evidence type="ECO:0000256" key="1">
    <source>
        <dbReference type="ARBA" id="ARBA00023016"/>
    </source>
</evidence>
<reference evidence="5" key="1">
    <citation type="journal article" date="2023" name="Antibiotics">
        <title>Prevalence and Molecular Characterization of Methicillin-Resistant Staphylococci (MRS) and Mammaliicocci (MRM) in Dromedary Camels from Algeria: First Detection of SCCmec-mecC Hybrid in Methicillin-Resistant Mammaliicoccus lentus.</title>
        <authorList>
            <person name="Belhout C."/>
            <person name="Boyen F."/>
            <person name="Vereecke N."/>
            <person name="Theuns S."/>
            <person name="Taibi N."/>
            <person name="Stegger M."/>
            <person name="de la Fe-Rodriguez P.Y."/>
            <person name="Bouayad L."/>
            <person name="Elgroud R."/>
            <person name="Butaye P."/>
        </authorList>
    </citation>
    <scope>NUCLEOTIDE SEQUENCE</scope>
    <source>
        <strain evidence="5">7048</strain>
    </source>
</reference>
<dbReference type="GO" id="GO:0019172">
    <property type="term" value="F:glyoxalase III activity"/>
    <property type="evidence" value="ECO:0007669"/>
    <property type="project" value="TreeGrafter"/>
</dbReference>
<dbReference type="EMBL" id="CP118848">
    <property type="protein sequence ID" value="WHI61370.1"/>
    <property type="molecule type" value="Genomic_DNA"/>
</dbReference>
<evidence type="ECO:0000259" key="4">
    <source>
        <dbReference type="Pfam" id="PF01965"/>
    </source>
</evidence>
<dbReference type="GO" id="GO:0019243">
    <property type="term" value="P:methylglyoxal catabolic process to D-lactate via S-lactoyl-glutathione"/>
    <property type="evidence" value="ECO:0007669"/>
    <property type="project" value="TreeGrafter"/>
</dbReference>
<dbReference type="SUPFAM" id="SSF52317">
    <property type="entry name" value="Class I glutamine amidotransferase-like"/>
    <property type="match status" value="1"/>
</dbReference>
<feature type="domain" description="DJ-1/PfpI" evidence="4">
    <location>
        <begin position="27"/>
        <end position="216"/>
    </location>
</feature>
<gene>
    <name evidence="5" type="ORF">PYH69_07010</name>
</gene>
<keyword evidence="5" id="KW-0315">Glutamine amidotransferase</keyword>
<dbReference type="AlphaFoldDB" id="A0AAX3W7I8"/>
<dbReference type="PANTHER" id="PTHR48094:SF11">
    <property type="entry name" value="GLUTATHIONE-INDEPENDENT GLYOXALASE HSP31-RELATED"/>
    <property type="match status" value="1"/>
</dbReference>
<evidence type="ECO:0000256" key="3">
    <source>
        <dbReference type="ARBA" id="ARBA00038493"/>
    </source>
</evidence>
<accession>A0AAX3W7I8</accession>
<dbReference type="Gene3D" id="3.40.50.880">
    <property type="match status" value="1"/>
</dbReference>
<name>A0AAX3W7I8_MAMLE</name>
<dbReference type="GO" id="GO:0005737">
    <property type="term" value="C:cytoplasm"/>
    <property type="evidence" value="ECO:0007669"/>
    <property type="project" value="TreeGrafter"/>
</dbReference>
<comment type="similarity">
    <text evidence="3">Belongs to the peptidase C56 family. HSP31-like subfamily.</text>
</comment>